<dbReference type="PANTHER" id="PTHR43779">
    <property type="entry name" value="DIOXYGENASE RV0097-RELATED"/>
    <property type="match status" value="1"/>
</dbReference>
<evidence type="ECO:0000259" key="6">
    <source>
        <dbReference type="Pfam" id="PF02668"/>
    </source>
</evidence>
<proteinExistence type="inferred from homology"/>
<dbReference type="OMA" id="CHSILHS"/>
<dbReference type="Pfam" id="PF02668">
    <property type="entry name" value="TauD"/>
    <property type="match status" value="1"/>
</dbReference>
<evidence type="ECO:0000256" key="3">
    <source>
        <dbReference type="ARBA" id="ARBA00022964"/>
    </source>
</evidence>
<evidence type="ECO:0000256" key="1">
    <source>
        <dbReference type="ARBA" id="ARBA00005896"/>
    </source>
</evidence>
<comment type="similarity">
    <text evidence="1">Belongs to the TfdA dioxygenase family.</text>
</comment>
<dbReference type="InterPro" id="IPR003819">
    <property type="entry name" value="TauD/TfdA-like"/>
</dbReference>
<gene>
    <name evidence="7" type="ORF">B7463_g6214</name>
</gene>
<dbReference type="STRING" id="5539.A0A3E2HA08"/>
<evidence type="ECO:0000256" key="4">
    <source>
        <dbReference type="ARBA" id="ARBA00023002"/>
    </source>
</evidence>
<reference evidence="7 8" key="1">
    <citation type="submission" date="2018-05" db="EMBL/GenBank/DDBJ databases">
        <title>Draft genome sequence of Scytalidium lignicola DSM 105466, a ubiquitous saprotrophic fungus.</title>
        <authorList>
            <person name="Buettner E."/>
            <person name="Gebauer A.M."/>
            <person name="Hofrichter M."/>
            <person name="Liers C."/>
            <person name="Kellner H."/>
        </authorList>
    </citation>
    <scope>NUCLEOTIDE SEQUENCE [LARGE SCALE GENOMIC DNA]</scope>
    <source>
        <strain evidence="7 8">DSM 105466</strain>
    </source>
</reference>
<dbReference type="EMBL" id="NCSJ02000108">
    <property type="protein sequence ID" value="RFU30137.1"/>
    <property type="molecule type" value="Genomic_DNA"/>
</dbReference>
<dbReference type="PANTHER" id="PTHR43779:SF3">
    <property type="entry name" value="(3R)-3-[(CARBOXYMETHYL)AMINO]FATTY ACID OXYGENASE_DECARBOXYLASE"/>
    <property type="match status" value="1"/>
</dbReference>
<keyword evidence="8" id="KW-1185">Reference proteome</keyword>
<dbReference type="OrthoDB" id="5818554at2759"/>
<evidence type="ECO:0000313" key="7">
    <source>
        <dbReference type="EMBL" id="RFU30137.1"/>
    </source>
</evidence>
<dbReference type="AlphaFoldDB" id="A0A3E2HA08"/>
<keyword evidence="3" id="KW-0223">Dioxygenase</keyword>
<organism evidence="7 8">
    <name type="scientific">Scytalidium lignicola</name>
    <name type="common">Hyphomycete</name>
    <dbReference type="NCBI Taxonomy" id="5539"/>
    <lineage>
        <taxon>Eukaryota</taxon>
        <taxon>Fungi</taxon>
        <taxon>Dikarya</taxon>
        <taxon>Ascomycota</taxon>
        <taxon>Pezizomycotina</taxon>
        <taxon>Leotiomycetes</taxon>
        <taxon>Leotiomycetes incertae sedis</taxon>
        <taxon>Scytalidium</taxon>
    </lineage>
</organism>
<evidence type="ECO:0000313" key="8">
    <source>
        <dbReference type="Proteomes" id="UP000258309"/>
    </source>
</evidence>
<feature type="domain" description="TauD/TfdA-like" evidence="6">
    <location>
        <begin position="18"/>
        <end position="299"/>
    </location>
</feature>
<feature type="non-terminal residue" evidence="7">
    <location>
        <position position="1"/>
    </location>
</feature>
<accession>A0A3E2HA08</accession>
<dbReference type="Proteomes" id="UP000258309">
    <property type="component" value="Unassembled WGS sequence"/>
</dbReference>
<dbReference type="SUPFAM" id="SSF51197">
    <property type="entry name" value="Clavaminate synthase-like"/>
    <property type="match status" value="1"/>
</dbReference>
<keyword evidence="4" id="KW-0560">Oxidoreductase</keyword>
<keyword evidence="2" id="KW-0479">Metal-binding</keyword>
<dbReference type="Gene3D" id="3.60.130.10">
    <property type="entry name" value="Clavaminate synthase-like"/>
    <property type="match status" value="1"/>
</dbReference>
<sequence length="337" mass="37852">MPHPIPVGGHRAFQHIKVKELHSTFGAEISGVDFASHVSEKVFAEILKAVNIYGVVVFRKTGLNDDGHVALGRRFGELDDVKPYIAAGRKNRLKHDELFDVSNLEIDGSLLKPDSARAFSCKGNSFFHSDSSFNPRRAGYSLLLAHELPPPETGGNTEFADTRTAFDDLPSNLKDDLLSKDYIAQHSQWHSRKLAAPDFYAQTEPLDYFMSRHRLVQKHEASGRMNLYIASHIHHLEGLERDNTLLAKLYEHAKQPKYVLTISWDSPGDLVIWDNTCTMHRSAGGTFAYTHRRDMRRVTVHDGSSLAWGFNDPTAERQGMPPLDAEKGTSSLVMVYL</sequence>
<dbReference type="GO" id="GO:0046872">
    <property type="term" value="F:metal ion binding"/>
    <property type="evidence" value="ECO:0007669"/>
    <property type="project" value="UniProtKB-KW"/>
</dbReference>
<evidence type="ECO:0000256" key="5">
    <source>
        <dbReference type="ARBA" id="ARBA00023004"/>
    </source>
</evidence>
<feature type="non-terminal residue" evidence="7">
    <location>
        <position position="337"/>
    </location>
</feature>
<dbReference type="GO" id="GO:0051213">
    <property type="term" value="F:dioxygenase activity"/>
    <property type="evidence" value="ECO:0007669"/>
    <property type="project" value="UniProtKB-KW"/>
</dbReference>
<keyword evidence="5" id="KW-0408">Iron</keyword>
<dbReference type="InterPro" id="IPR042098">
    <property type="entry name" value="TauD-like_sf"/>
</dbReference>
<dbReference type="InterPro" id="IPR051178">
    <property type="entry name" value="TfdA_dioxygenase"/>
</dbReference>
<name>A0A3E2HA08_SCYLI</name>
<evidence type="ECO:0000256" key="2">
    <source>
        <dbReference type="ARBA" id="ARBA00022723"/>
    </source>
</evidence>
<protein>
    <recommendedName>
        <fullName evidence="6">TauD/TfdA-like domain-containing protein</fullName>
    </recommendedName>
</protein>
<comment type="caution">
    <text evidence="7">The sequence shown here is derived from an EMBL/GenBank/DDBJ whole genome shotgun (WGS) entry which is preliminary data.</text>
</comment>